<accession>A0A1M6S9X9</accession>
<dbReference type="InterPro" id="IPR042099">
    <property type="entry name" value="ANL_N_sf"/>
</dbReference>
<dbReference type="Pfam" id="PF14535">
    <property type="entry name" value="AMP-binding_C_2"/>
    <property type="match status" value="1"/>
</dbReference>
<organism evidence="2 3">
    <name type="scientific">Pseudonocardia thermophila</name>
    <dbReference type="NCBI Taxonomy" id="1848"/>
    <lineage>
        <taxon>Bacteria</taxon>
        <taxon>Bacillati</taxon>
        <taxon>Actinomycetota</taxon>
        <taxon>Actinomycetes</taxon>
        <taxon>Pseudonocardiales</taxon>
        <taxon>Pseudonocardiaceae</taxon>
        <taxon>Pseudonocardia</taxon>
    </lineage>
</organism>
<dbReference type="InterPro" id="IPR028154">
    <property type="entry name" value="AMP-dep_Lig_C"/>
</dbReference>
<dbReference type="RefSeq" id="WP_073456636.1">
    <property type="nucleotide sequence ID" value="NZ_CALGVN010000039.1"/>
</dbReference>
<gene>
    <name evidence="2" type="ORF">SAMN05443637_10621</name>
</gene>
<protein>
    <submittedName>
        <fullName evidence="2">Phenylacetate-CoA ligase</fullName>
    </submittedName>
</protein>
<dbReference type="PANTHER" id="PTHR43845:SF1">
    <property type="entry name" value="BLR5969 PROTEIN"/>
    <property type="match status" value="1"/>
</dbReference>
<dbReference type="GO" id="GO:0016874">
    <property type="term" value="F:ligase activity"/>
    <property type="evidence" value="ECO:0007669"/>
    <property type="project" value="UniProtKB-KW"/>
</dbReference>
<dbReference type="Gene3D" id="3.40.50.12780">
    <property type="entry name" value="N-terminal domain of ligase-like"/>
    <property type="match status" value="1"/>
</dbReference>
<dbReference type="EMBL" id="FRAP01000006">
    <property type="protein sequence ID" value="SHK41574.1"/>
    <property type="molecule type" value="Genomic_DNA"/>
</dbReference>
<dbReference type="PANTHER" id="PTHR43845">
    <property type="entry name" value="BLR5969 PROTEIN"/>
    <property type="match status" value="1"/>
</dbReference>
<keyword evidence="2" id="KW-0436">Ligase</keyword>
<keyword evidence="3" id="KW-1185">Reference proteome</keyword>
<evidence type="ECO:0000259" key="1">
    <source>
        <dbReference type="Pfam" id="PF14535"/>
    </source>
</evidence>
<dbReference type="STRING" id="1848.SAMN05443637_10621"/>
<feature type="domain" description="AMP-dependent ligase C-terminal" evidence="1">
    <location>
        <begin position="355"/>
        <end position="441"/>
    </location>
</feature>
<reference evidence="2 3" key="1">
    <citation type="submission" date="2016-11" db="EMBL/GenBank/DDBJ databases">
        <authorList>
            <person name="Jaros S."/>
            <person name="Januszkiewicz K."/>
            <person name="Wedrychowicz H."/>
        </authorList>
    </citation>
    <scope>NUCLEOTIDE SEQUENCE [LARGE SCALE GENOMIC DNA]</scope>
    <source>
        <strain evidence="2 3">DSM 43832</strain>
    </source>
</reference>
<dbReference type="AlphaFoldDB" id="A0A1M6S9X9"/>
<evidence type="ECO:0000313" key="3">
    <source>
        <dbReference type="Proteomes" id="UP000184363"/>
    </source>
</evidence>
<name>A0A1M6S9X9_PSETH</name>
<dbReference type="SUPFAM" id="SSF56801">
    <property type="entry name" value="Acetyl-CoA synthetase-like"/>
    <property type="match status" value="1"/>
</dbReference>
<dbReference type="InterPro" id="IPR045851">
    <property type="entry name" value="AMP-bd_C_sf"/>
</dbReference>
<dbReference type="Proteomes" id="UP000184363">
    <property type="component" value="Unassembled WGS sequence"/>
</dbReference>
<sequence length="459" mass="49732">MHVHPAAPYSASHWSEIETLPPARTRALQDERLREQVAYLAAHSPFYQAKFAEHGIDPDAVRSVDDLAELPFTEKQELRDSLAEAPPLGRHVAADPRRIVQVQASSGTTGSPSYVGLTASDVATWCELGARALYANGFRPGDRALHAFGMSKGFVGGLPVVQILQYMGIVDIPIGAEAGADRLLRVQADQRPNLLIGTPHFLAHLGEQAPSTVGRPAHELGVRSISVGGEPGGGLPSVRENLETLWGATVREMLGGTDIACTYWGECEAGDGMHFLSPDLMVAELIDPESGERIEPVDGAQGELVYTALRREASPLLRFRTRDHVVVTGTDCSCGRTGYKIRCIGRTDDMLIVRGINVFPSAIKDLVLGLAPATTGEVRIRVDFPGHSTQRPLPLVVEHAADLEPHRHEELRTAIEQRIRSALNVKTSVVLVPEGTLKRPDHVKVALIERVPRAEGRAS</sequence>
<dbReference type="Gene3D" id="3.30.300.30">
    <property type="match status" value="1"/>
</dbReference>
<proteinExistence type="predicted"/>
<evidence type="ECO:0000313" key="2">
    <source>
        <dbReference type="EMBL" id="SHK41574.1"/>
    </source>
</evidence>
<dbReference type="OrthoDB" id="580775at2"/>